<gene>
    <name evidence="2" type="ORF">TRFO_09448</name>
</gene>
<organism evidence="2 3">
    <name type="scientific">Tritrichomonas foetus</name>
    <dbReference type="NCBI Taxonomy" id="1144522"/>
    <lineage>
        <taxon>Eukaryota</taxon>
        <taxon>Metamonada</taxon>
        <taxon>Parabasalia</taxon>
        <taxon>Tritrichomonadida</taxon>
        <taxon>Tritrichomonadidae</taxon>
        <taxon>Tritrichomonas</taxon>
    </lineage>
</organism>
<accession>A0A1J4JIS5</accession>
<reference evidence="2" key="1">
    <citation type="submission" date="2016-10" db="EMBL/GenBank/DDBJ databases">
        <authorList>
            <person name="Benchimol M."/>
            <person name="Almeida L.G."/>
            <person name="Vasconcelos A.T."/>
            <person name="Perreira-Neves A."/>
            <person name="Rosa I.A."/>
            <person name="Tasca T."/>
            <person name="Bogo M.R."/>
            <person name="de Souza W."/>
        </authorList>
    </citation>
    <scope>NUCLEOTIDE SEQUENCE [LARGE SCALE GENOMIC DNA]</scope>
    <source>
        <strain evidence="2">K</strain>
    </source>
</reference>
<name>A0A1J4JIS5_9EUKA</name>
<dbReference type="AlphaFoldDB" id="A0A1J4JIS5"/>
<evidence type="ECO:0000313" key="2">
    <source>
        <dbReference type="EMBL" id="OHS97445.1"/>
    </source>
</evidence>
<dbReference type="EMBL" id="MLAK01001115">
    <property type="protein sequence ID" value="OHS97445.1"/>
    <property type="molecule type" value="Genomic_DNA"/>
</dbReference>
<protein>
    <submittedName>
        <fullName evidence="2">Uncharacterized protein</fullName>
    </submittedName>
</protein>
<dbReference type="VEuPathDB" id="TrichDB:TRFO_09448"/>
<proteinExistence type="predicted"/>
<keyword evidence="1" id="KW-1133">Transmembrane helix</keyword>
<sequence>MKFSSNLLIEKHGINQVRIENSNLIHSNHKRKQIKLPKRDNKVYKVDFIFNTDSWVDNRIGYCEMIFNAAIMTIVSVDESSAPDNFKLIIQSSAIDPTITEEVNETTPGPDYEFDERRSSFVINLVIGITIPAFLIIVGIVIYFVFLRFRNNDSDDQNNQLIPNEGQEN</sequence>
<keyword evidence="1" id="KW-0472">Membrane</keyword>
<dbReference type="Proteomes" id="UP000179807">
    <property type="component" value="Unassembled WGS sequence"/>
</dbReference>
<feature type="transmembrane region" description="Helical" evidence="1">
    <location>
        <begin position="121"/>
        <end position="146"/>
    </location>
</feature>
<keyword evidence="1" id="KW-0812">Transmembrane</keyword>
<evidence type="ECO:0000313" key="3">
    <source>
        <dbReference type="Proteomes" id="UP000179807"/>
    </source>
</evidence>
<dbReference type="RefSeq" id="XP_068350582.1">
    <property type="nucleotide sequence ID" value="XM_068494876.1"/>
</dbReference>
<evidence type="ECO:0000256" key="1">
    <source>
        <dbReference type="SAM" id="Phobius"/>
    </source>
</evidence>
<keyword evidence="3" id="KW-1185">Reference proteome</keyword>
<dbReference type="GeneID" id="94829580"/>
<comment type="caution">
    <text evidence="2">The sequence shown here is derived from an EMBL/GenBank/DDBJ whole genome shotgun (WGS) entry which is preliminary data.</text>
</comment>